<feature type="transmembrane region" description="Helical" evidence="1">
    <location>
        <begin position="77"/>
        <end position="98"/>
    </location>
</feature>
<keyword evidence="1" id="KW-0472">Membrane</keyword>
<dbReference type="Proteomes" id="UP000809243">
    <property type="component" value="Unassembled WGS sequence"/>
</dbReference>
<evidence type="ECO:0000256" key="1">
    <source>
        <dbReference type="SAM" id="Phobius"/>
    </source>
</evidence>
<keyword evidence="1" id="KW-1133">Transmembrane helix</keyword>
<sequence>MKYYFRVNGGGLFAFFLLLFSMFLPIVSQNLFDFSENSLTPYQLIKGIYISVEENEKEQNNTGGMIAVNLNSGEYKISLLVFFALIITYFVSVVLYFLRGINALGRTPEAIAGILSLVFVFLNFLAVQEFASQVAQAGFSIGIGSILIGIIGAATVYHHHKKN</sequence>
<dbReference type="AlphaFoldDB" id="A0A938YWR7"/>
<keyword evidence="1" id="KW-0812">Transmembrane</keyword>
<gene>
    <name evidence="2" type="ORF">JW744_03730</name>
</gene>
<proteinExistence type="predicted"/>
<name>A0A938YWR7_9ARCH</name>
<comment type="caution">
    <text evidence="2">The sequence shown here is derived from an EMBL/GenBank/DDBJ whole genome shotgun (WGS) entry which is preliminary data.</text>
</comment>
<reference evidence="2" key="1">
    <citation type="submission" date="2021-01" db="EMBL/GenBank/DDBJ databases">
        <title>Active Sulfur Cycling in an Early Earth Analoge.</title>
        <authorList>
            <person name="Hahn C.R."/>
            <person name="Youssef N.H."/>
            <person name="Elshahed M."/>
        </authorList>
    </citation>
    <scope>NUCLEOTIDE SEQUENCE</scope>
    <source>
        <strain evidence="2">Zod_Metabat.1151</strain>
    </source>
</reference>
<feature type="transmembrane region" description="Helical" evidence="1">
    <location>
        <begin position="12"/>
        <end position="32"/>
    </location>
</feature>
<evidence type="ECO:0000313" key="2">
    <source>
        <dbReference type="EMBL" id="MBN2067552.1"/>
    </source>
</evidence>
<accession>A0A938YWR7</accession>
<organism evidence="2 3">
    <name type="scientific">Candidatus Iainarchaeum sp</name>
    <dbReference type="NCBI Taxonomy" id="3101447"/>
    <lineage>
        <taxon>Archaea</taxon>
        <taxon>Candidatus Iainarchaeota</taxon>
        <taxon>Candidatus Iainarchaeia</taxon>
        <taxon>Candidatus Iainarchaeales</taxon>
        <taxon>Candidatus Iainarchaeaceae</taxon>
        <taxon>Candidatus Iainarchaeum</taxon>
    </lineage>
</organism>
<feature type="transmembrane region" description="Helical" evidence="1">
    <location>
        <begin position="137"/>
        <end position="157"/>
    </location>
</feature>
<feature type="transmembrane region" description="Helical" evidence="1">
    <location>
        <begin position="110"/>
        <end position="131"/>
    </location>
</feature>
<protein>
    <submittedName>
        <fullName evidence="2">Uncharacterized protein</fullName>
    </submittedName>
</protein>
<dbReference type="EMBL" id="JAFGDB010000062">
    <property type="protein sequence ID" value="MBN2067552.1"/>
    <property type="molecule type" value="Genomic_DNA"/>
</dbReference>
<evidence type="ECO:0000313" key="3">
    <source>
        <dbReference type="Proteomes" id="UP000809243"/>
    </source>
</evidence>